<keyword evidence="5" id="KW-1185">Reference proteome</keyword>
<feature type="compositionally biased region" description="Basic and acidic residues" evidence="2">
    <location>
        <begin position="978"/>
        <end position="987"/>
    </location>
</feature>
<comment type="caution">
    <text evidence="4">The sequence shown here is derived from an EMBL/GenBank/DDBJ whole genome shotgun (WGS) entry which is preliminary data.</text>
</comment>
<dbReference type="Gene3D" id="3.30.70.330">
    <property type="match status" value="2"/>
</dbReference>
<feature type="compositionally biased region" description="Low complexity" evidence="2">
    <location>
        <begin position="355"/>
        <end position="377"/>
    </location>
</feature>
<evidence type="ECO:0000256" key="2">
    <source>
        <dbReference type="SAM" id="MobiDB-lite"/>
    </source>
</evidence>
<feature type="compositionally biased region" description="Basic and acidic residues" evidence="2">
    <location>
        <begin position="904"/>
        <end position="950"/>
    </location>
</feature>
<feature type="compositionally biased region" description="Basic residues" evidence="2">
    <location>
        <begin position="863"/>
        <end position="882"/>
    </location>
</feature>
<name>A0A1Y1JCH4_PLAGO</name>
<dbReference type="OrthoDB" id="2017782at2759"/>
<dbReference type="OMA" id="RRMQVIY"/>
<dbReference type="PROSITE" id="PS50102">
    <property type="entry name" value="RRM"/>
    <property type="match status" value="1"/>
</dbReference>
<dbReference type="Pfam" id="PF00076">
    <property type="entry name" value="RRM_1"/>
    <property type="match status" value="1"/>
</dbReference>
<feature type="compositionally biased region" description="Polar residues" evidence="2">
    <location>
        <begin position="434"/>
        <end position="451"/>
    </location>
</feature>
<feature type="compositionally biased region" description="Basic residues" evidence="2">
    <location>
        <begin position="1316"/>
        <end position="1334"/>
    </location>
</feature>
<proteinExistence type="predicted"/>
<organism evidence="4 5">
    <name type="scientific">Plasmodium gonderi</name>
    <dbReference type="NCBI Taxonomy" id="77519"/>
    <lineage>
        <taxon>Eukaryota</taxon>
        <taxon>Sar</taxon>
        <taxon>Alveolata</taxon>
        <taxon>Apicomplexa</taxon>
        <taxon>Aconoidasida</taxon>
        <taxon>Haemosporida</taxon>
        <taxon>Plasmodiidae</taxon>
        <taxon>Plasmodium</taxon>
        <taxon>Plasmodium (Plasmodium)</taxon>
    </lineage>
</organism>
<gene>
    <name evidence="4" type="ORF">PGO_031820</name>
</gene>
<feature type="compositionally biased region" description="Basic and acidic residues" evidence="2">
    <location>
        <begin position="11"/>
        <end position="27"/>
    </location>
</feature>
<feature type="compositionally biased region" description="Basic and acidic residues" evidence="2">
    <location>
        <begin position="329"/>
        <end position="338"/>
    </location>
</feature>
<feature type="region of interest" description="Disordered" evidence="2">
    <location>
        <begin position="1183"/>
        <end position="1357"/>
    </location>
</feature>
<dbReference type="InterPro" id="IPR012677">
    <property type="entry name" value="Nucleotide-bd_a/b_plait_sf"/>
</dbReference>
<reference evidence="5" key="1">
    <citation type="submission" date="2017-04" db="EMBL/GenBank/DDBJ databases">
        <title>Plasmodium gonderi genome.</title>
        <authorList>
            <person name="Arisue N."/>
            <person name="Honma H."/>
            <person name="Kawai S."/>
            <person name="Tougan T."/>
            <person name="Tanabe K."/>
            <person name="Horii T."/>
        </authorList>
    </citation>
    <scope>NUCLEOTIDE SEQUENCE [LARGE SCALE GENOMIC DNA]</scope>
    <source>
        <strain evidence="5">ATCC 30045</strain>
    </source>
</reference>
<feature type="compositionally biased region" description="Low complexity" evidence="2">
    <location>
        <begin position="1183"/>
        <end position="1199"/>
    </location>
</feature>
<dbReference type="EMBL" id="BDQF01000003">
    <property type="protein sequence ID" value="GAW79378.1"/>
    <property type="molecule type" value="Genomic_DNA"/>
</dbReference>
<feature type="compositionally biased region" description="Basic and acidic residues" evidence="2">
    <location>
        <begin position="37"/>
        <end position="74"/>
    </location>
</feature>
<feature type="domain" description="RRM" evidence="3">
    <location>
        <begin position="1035"/>
        <end position="1111"/>
    </location>
</feature>
<keyword evidence="1" id="KW-0694">RNA-binding</keyword>
<feature type="region of interest" description="Disordered" evidence="2">
    <location>
        <begin position="319"/>
        <end position="457"/>
    </location>
</feature>
<dbReference type="InterPro" id="IPR000504">
    <property type="entry name" value="RRM_dom"/>
</dbReference>
<feature type="compositionally biased region" description="Gly residues" evidence="2">
    <location>
        <begin position="825"/>
        <end position="839"/>
    </location>
</feature>
<dbReference type="GeneID" id="39746086"/>
<feature type="region of interest" description="Disordered" evidence="2">
    <location>
        <begin position="793"/>
        <end position="991"/>
    </location>
</feature>
<dbReference type="Proteomes" id="UP000195521">
    <property type="component" value="Unassembled WGS sequence"/>
</dbReference>
<sequence length="1519" mass="173194">MWFKNLGSKAEAGEDKKDGDPDVKNEESAIDYDDEEEQKKDLNADEKKEEEKCNVNEKLHNEGEENIIENRESTNEPDQDSDVHDSRMNETQINERIDEIINNLSSDEEEEGEVVEDEIPYDRVEENNEVNKEVILLNFYYELSNQKLELLVNVFGKVKNMFTDDNEGIHVIFYSIKSAKKAKEYLDNFKIKNRRIQVIYGTYKEGVKSNANISTETKQNIKDDSYDKYDLDNGKENKNDSFSHSGFDHSGNINNAKTPVKLFKNKKYYMNNVHTFSHNNMTNNFSYKNQTKGIIPIPHMKNKNLFVAPSANLNTQNEITSSSELSLNHQEKIPTSHKDHNRSRSSNRGMHHNIQHNSSSNLHLHQQQHQQENNAHLETSNFNNASNYVQPPPPPPPRSLKPYNKPFNDANRNNLVESFPKYNHHQSNNHQHSVTPVSSEHNRNKITNGQPLLSHGRRKMMSEQISSSFIQNTYNKNGFEVPSNSNTPYVSYTNQPPTSNKNVHHKRSAAAPLPPHIHGANHTEMNMPHSTGGKYIPMTSPEKSDMSASAKRSGFRSRYYGNHPNPENQSNTVLHGKYTIHEEYEPQAIHPKYEESYPHAIYTVNHTKHAKYTDLSNKHNSRHMKPPHASERVESLSKESFEYSIQFNEENPFGIHKDNQVAENPTWNHRKTKPVLKWDPDASVEANHLDFVETFGNTKIYNRYLLITNIPEHLDQDSKVKEYVNGLFSKEKVHSICVEVTLFIANEIDEHRFFKNAKKREDPVDQDAAVTMGDEVNQEITAMQGEVQNVDFPIGDQHDDPMEGLTKEEQGGEADGEVGGEEGGEAGGEAGGEVGGEGEAGAEAGAEVEKMEKNEGENQTKENKRRGAKKSVTSKKTGRRGKGGQNVEAKNEEVVAEGNQNEETVVKSDPNEETVVKSDPNEETVVKSDPNKETVMKSDPNEETVVKSDQNKGAVVKSDPNEESVVKSDQNKGAVTEGESKTDEHAKVGSVSRQMNGKRYAHLTFRTIKNCVEAKKALEKENFLVTFSAPSKANVCLWVGNILKNYFLNTANILNNMFMEFGEVQNIKYVSDKNCLFLQYANVKDAVKARNHMYGIQISNNTFLNIDFSTLGEWEGKQQKASYTRKKLLDSLTQDNGELNDVLESTFKRRSSGFLDSKVMHILKNSNNLDDINDNNDNSNYYYINNPNRGNLNLGNPSRGHPSRGNPNRGHPSRGHPSRGNPSYVNHNSEVRLKRHDLDKNDEYTSKKKHNRDNNSTSVSIHRRKNKLQAVDSYRNNNSGYDKTSAGGGENHYKYEKKDSRRASKRKGTLLTSDHTKHRPHLHPSHHRSYKKRRNENSEESAIDDTTHPMGYSSRHQHGTLNETVKGIANHDNVEEESSSDFNSLDDVELNDYNEIQKTVSFYVNQKYKCDFISNFYDGNPELKIYPKLNVETKSDVHNLMNVRNSCLDYSIWQLGPTVTQKKKFLHICEHFSKKKNIPVIIDKNFTIFIVPMKEDYLKDLGIDNPDFMYAFVLLTKKL</sequence>
<accession>A0A1Y1JCH4</accession>
<feature type="compositionally biased region" description="Basic and acidic residues" evidence="2">
    <location>
        <begin position="1229"/>
        <end position="1246"/>
    </location>
</feature>
<feature type="compositionally biased region" description="Basic and acidic residues" evidence="2">
    <location>
        <begin position="847"/>
        <end position="862"/>
    </location>
</feature>
<dbReference type="SUPFAM" id="SSF54928">
    <property type="entry name" value="RNA-binding domain, RBD"/>
    <property type="match status" value="2"/>
</dbReference>
<feature type="compositionally biased region" description="Pro residues" evidence="2">
    <location>
        <begin position="390"/>
        <end position="399"/>
    </location>
</feature>
<feature type="region of interest" description="Disordered" evidence="2">
    <location>
        <begin position="1"/>
        <end position="86"/>
    </location>
</feature>
<feature type="compositionally biased region" description="Basic residues" evidence="2">
    <location>
        <begin position="339"/>
        <end position="354"/>
    </location>
</feature>
<protein>
    <recommendedName>
        <fullName evidence="3">RRM domain-containing protein</fullName>
    </recommendedName>
</protein>
<feature type="compositionally biased region" description="Polar residues" evidence="2">
    <location>
        <begin position="319"/>
        <end position="328"/>
    </location>
</feature>
<evidence type="ECO:0000259" key="3">
    <source>
        <dbReference type="PROSITE" id="PS50102"/>
    </source>
</evidence>
<evidence type="ECO:0000313" key="4">
    <source>
        <dbReference type="EMBL" id="GAW79378.1"/>
    </source>
</evidence>
<dbReference type="GO" id="GO:0003723">
    <property type="term" value="F:RNA binding"/>
    <property type="evidence" value="ECO:0007669"/>
    <property type="project" value="UniProtKB-UniRule"/>
</dbReference>
<dbReference type="RefSeq" id="XP_028541967.1">
    <property type="nucleotide sequence ID" value="XM_028686166.1"/>
</dbReference>
<feature type="compositionally biased region" description="Basic and acidic residues" evidence="2">
    <location>
        <begin position="1291"/>
        <end position="1302"/>
    </location>
</feature>
<dbReference type="InterPro" id="IPR035979">
    <property type="entry name" value="RBD_domain_sf"/>
</dbReference>
<feature type="compositionally biased region" description="Acidic residues" evidence="2">
    <location>
        <begin position="811"/>
        <end position="824"/>
    </location>
</feature>
<evidence type="ECO:0000256" key="1">
    <source>
        <dbReference type="PROSITE-ProRule" id="PRU00176"/>
    </source>
</evidence>
<feature type="compositionally biased region" description="Basic and acidic residues" evidence="2">
    <location>
        <begin position="796"/>
        <end position="810"/>
    </location>
</feature>
<evidence type="ECO:0000313" key="5">
    <source>
        <dbReference type="Proteomes" id="UP000195521"/>
    </source>
</evidence>
<dbReference type="SMART" id="SM00360">
    <property type="entry name" value="RRM"/>
    <property type="match status" value="2"/>
</dbReference>
<feature type="compositionally biased region" description="Polar residues" evidence="2">
    <location>
        <begin position="378"/>
        <end position="389"/>
    </location>
</feature>